<comment type="subcellular location">
    <subcellularLocation>
        <location evidence="2">Cytoplasm</location>
    </subcellularLocation>
</comment>
<dbReference type="InterPro" id="IPR020053">
    <property type="entry name" value="Ribosome-bd_factorA_CS"/>
</dbReference>
<dbReference type="InterPro" id="IPR000238">
    <property type="entry name" value="RbfA"/>
</dbReference>
<reference evidence="4" key="1">
    <citation type="submission" date="2021-02" db="EMBL/GenBank/DDBJ databases">
        <title>Natronoglycomyces albus gen. nov., sp. nov, a haloalkaliphilic actinobacterium from a soda solonchak soil.</title>
        <authorList>
            <person name="Sorokin D.Y."/>
            <person name="Khijniak T.V."/>
            <person name="Zakharycheva A.P."/>
            <person name="Boueva O.V."/>
            <person name="Ariskina E.V."/>
            <person name="Hahnke R.L."/>
            <person name="Bunk B."/>
            <person name="Sproer C."/>
            <person name="Schumann P."/>
            <person name="Evtushenko L.I."/>
            <person name="Kublanov I.V."/>
        </authorList>
    </citation>
    <scope>NUCLEOTIDE SEQUENCE</scope>
    <source>
        <strain evidence="4">DSM 106290</strain>
    </source>
</reference>
<dbReference type="AlphaFoldDB" id="A0A895XVK0"/>
<evidence type="ECO:0000313" key="4">
    <source>
        <dbReference type="EMBL" id="QSB06250.1"/>
    </source>
</evidence>
<dbReference type="Proteomes" id="UP000662939">
    <property type="component" value="Chromosome"/>
</dbReference>
<dbReference type="RefSeq" id="WP_213172259.1">
    <property type="nucleotide sequence ID" value="NZ_CP070496.1"/>
</dbReference>
<dbReference type="HAMAP" id="MF_00003">
    <property type="entry name" value="RbfA"/>
    <property type="match status" value="1"/>
</dbReference>
<gene>
    <name evidence="2 4" type="primary">rbfA</name>
    <name evidence="4" type="ORF">JQS30_04905</name>
</gene>
<organism evidence="4 5">
    <name type="scientific">Natronoglycomyces albus</name>
    <dbReference type="NCBI Taxonomy" id="2811108"/>
    <lineage>
        <taxon>Bacteria</taxon>
        <taxon>Bacillati</taxon>
        <taxon>Actinomycetota</taxon>
        <taxon>Actinomycetes</taxon>
        <taxon>Glycomycetales</taxon>
        <taxon>Glycomycetaceae</taxon>
        <taxon>Natronoglycomyces</taxon>
    </lineage>
</organism>
<dbReference type="NCBIfam" id="TIGR00082">
    <property type="entry name" value="rbfA"/>
    <property type="match status" value="1"/>
</dbReference>
<dbReference type="InterPro" id="IPR015946">
    <property type="entry name" value="KH_dom-like_a/b"/>
</dbReference>
<dbReference type="InterPro" id="IPR023799">
    <property type="entry name" value="RbfA_dom_sf"/>
</dbReference>
<dbReference type="SUPFAM" id="SSF89919">
    <property type="entry name" value="Ribosome-binding factor A, RbfA"/>
    <property type="match status" value="1"/>
</dbReference>
<dbReference type="Pfam" id="PF02033">
    <property type="entry name" value="RBFA"/>
    <property type="match status" value="1"/>
</dbReference>
<dbReference type="GO" id="GO:0030490">
    <property type="term" value="P:maturation of SSU-rRNA"/>
    <property type="evidence" value="ECO:0007669"/>
    <property type="project" value="UniProtKB-UniRule"/>
</dbReference>
<dbReference type="GO" id="GO:0043024">
    <property type="term" value="F:ribosomal small subunit binding"/>
    <property type="evidence" value="ECO:0007669"/>
    <property type="project" value="TreeGrafter"/>
</dbReference>
<dbReference type="PROSITE" id="PS01319">
    <property type="entry name" value="RBFA"/>
    <property type="match status" value="1"/>
</dbReference>
<protein>
    <recommendedName>
        <fullName evidence="2">Ribosome-binding factor A</fullName>
    </recommendedName>
</protein>
<feature type="region of interest" description="Disordered" evidence="3">
    <location>
        <begin position="118"/>
        <end position="149"/>
    </location>
</feature>
<dbReference type="PANTHER" id="PTHR33515:SF1">
    <property type="entry name" value="RIBOSOME-BINDING FACTOR A, CHLOROPLASTIC-RELATED"/>
    <property type="match status" value="1"/>
</dbReference>
<proteinExistence type="inferred from homology"/>
<dbReference type="Gene3D" id="3.30.300.20">
    <property type="match status" value="1"/>
</dbReference>
<accession>A0A895XVK0</accession>
<name>A0A895XVK0_9ACTN</name>
<evidence type="ECO:0000313" key="5">
    <source>
        <dbReference type="Proteomes" id="UP000662939"/>
    </source>
</evidence>
<comment type="similarity">
    <text evidence="2">Belongs to the RbfA family.</text>
</comment>
<dbReference type="GO" id="GO:0005829">
    <property type="term" value="C:cytosol"/>
    <property type="evidence" value="ECO:0007669"/>
    <property type="project" value="TreeGrafter"/>
</dbReference>
<keyword evidence="2" id="KW-0963">Cytoplasm</keyword>
<dbReference type="PANTHER" id="PTHR33515">
    <property type="entry name" value="RIBOSOME-BINDING FACTOR A, CHLOROPLASTIC-RELATED"/>
    <property type="match status" value="1"/>
</dbReference>
<dbReference type="EMBL" id="CP070496">
    <property type="protein sequence ID" value="QSB06250.1"/>
    <property type="molecule type" value="Genomic_DNA"/>
</dbReference>
<comment type="function">
    <text evidence="2">One of several proteins that assist in the late maturation steps of the functional core of the 30S ribosomal subunit. Associates with free 30S ribosomal subunits (but not with 30S subunits that are part of 70S ribosomes or polysomes). Required for efficient processing of 16S rRNA. May interact with the 5'-terminal helix region of 16S rRNA.</text>
</comment>
<comment type="subunit">
    <text evidence="2">Monomer. Binds 30S ribosomal subunits, but not 50S ribosomal subunits or 70S ribosomes.</text>
</comment>
<evidence type="ECO:0000256" key="3">
    <source>
        <dbReference type="SAM" id="MobiDB-lite"/>
    </source>
</evidence>
<keyword evidence="5" id="KW-1185">Reference proteome</keyword>
<sequence>MTDDAKVAKVAERVKELTASAIRKLKDPRAGMITVTDARITHDLREATIFYTVLGSDQEVKDSAAALKSATGHLRTQVGRALGMRHTPSLTFQADTVPEQADRIEKLLAEAAERDAQVHDLAADATYAGEADPYRKDEDDEEDEDPTQR</sequence>
<evidence type="ECO:0000256" key="2">
    <source>
        <dbReference type="HAMAP-Rule" id="MF_00003"/>
    </source>
</evidence>
<feature type="compositionally biased region" description="Acidic residues" evidence="3">
    <location>
        <begin position="138"/>
        <end position="149"/>
    </location>
</feature>
<evidence type="ECO:0000256" key="1">
    <source>
        <dbReference type="ARBA" id="ARBA00022517"/>
    </source>
</evidence>
<dbReference type="KEGG" id="nav:JQS30_04905"/>
<keyword evidence="1 2" id="KW-0690">Ribosome biogenesis</keyword>